<name>A0A7D4ULH6_9SPHI</name>
<reference evidence="2 3" key="1">
    <citation type="submission" date="2020-05" db="EMBL/GenBank/DDBJ databases">
        <title>Mucilaginibacter mali sp. nov.</title>
        <authorList>
            <person name="Kim H.S."/>
            <person name="Lee K.C."/>
            <person name="Suh M.K."/>
            <person name="Kim J.-S."/>
            <person name="Han K.-I."/>
            <person name="Eom M.K."/>
            <person name="Shin Y.K."/>
            <person name="Lee J.-S."/>
        </authorList>
    </citation>
    <scope>NUCLEOTIDE SEQUENCE [LARGE SCALE GENOMIC DNA]</scope>
    <source>
        <strain evidence="2 3">G2-14</strain>
    </source>
</reference>
<dbReference type="AlphaFoldDB" id="A0A7D4ULH6"/>
<keyword evidence="3" id="KW-1185">Reference proteome</keyword>
<evidence type="ECO:0000313" key="3">
    <source>
        <dbReference type="Proteomes" id="UP000505355"/>
    </source>
</evidence>
<keyword evidence="1" id="KW-1133">Transmembrane helix</keyword>
<evidence type="ECO:0000256" key="1">
    <source>
        <dbReference type="SAM" id="Phobius"/>
    </source>
</evidence>
<gene>
    <name evidence="2" type="ORF">HQ865_19640</name>
</gene>
<sequence>MAKQSEDFVPQAINYVKSISKERVVYLKHDWTNYFEWGFAVIFTAIIIDAAIESFSVVGYPFVAFSAIFSLLLLTNLYYQNKLVKVDGVGLLWNKEDGMKTLREFYDDLTFDASVENIIRDIKLNEGFKNGRDIVVLLDDKTVYFHKSTFGRGNSPSSFFGIINYLKCKKIAERFQDIQQNYKQELPS</sequence>
<proteinExistence type="predicted"/>
<organism evidence="2 3">
    <name type="scientific">Mucilaginibacter mali</name>
    <dbReference type="NCBI Taxonomy" id="2740462"/>
    <lineage>
        <taxon>Bacteria</taxon>
        <taxon>Pseudomonadati</taxon>
        <taxon>Bacteroidota</taxon>
        <taxon>Sphingobacteriia</taxon>
        <taxon>Sphingobacteriales</taxon>
        <taxon>Sphingobacteriaceae</taxon>
        <taxon>Mucilaginibacter</taxon>
    </lineage>
</organism>
<feature type="transmembrane region" description="Helical" evidence="1">
    <location>
        <begin position="58"/>
        <end position="79"/>
    </location>
</feature>
<keyword evidence="1" id="KW-0472">Membrane</keyword>
<dbReference type="Proteomes" id="UP000505355">
    <property type="component" value="Chromosome"/>
</dbReference>
<accession>A0A7D4ULH6</accession>
<feature type="transmembrane region" description="Helical" evidence="1">
    <location>
        <begin position="34"/>
        <end position="52"/>
    </location>
</feature>
<evidence type="ECO:0000313" key="2">
    <source>
        <dbReference type="EMBL" id="QKJ31882.1"/>
    </source>
</evidence>
<dbReference type="EMBL" id="CP054139">
    <property type="protein sequence ID" value="QKJ31882.1"/>
    <property type="molecule type" value="Genomic_DNA"/>
</dbReference>
<dbReference type="RefSeq" id="WP_173416537.1">
    <property type="nucleotide sequence ID" value="NZ_CP054139.1"/>
</dbReference>
<dbReference type="KEGG" id="mmab:HQ865_19640"/>
<protein>
    <submittedName>
        <fullName evidence="2">Uncharacterized protein</fullName>
    </submittedName>
</protein>
<keyword evidence="1" id="KW-0812">Transmembrane</keyword>